<gene>
    <name evidence="1" type="ORF">ISF26_14795</name>
</gene>
<dbReference type="RefSeq" id="WP_230840080.1">
    <property type="nucleotide sequence ID" value="NZ_CP063845.1"/>
</dbReference>
<evidence type="ECO:0000313" key="2">
    <source>
        <dbReference type="Proteomes" id="UP001054846"/>
    </source>
</evidence>
<evidence type="ECO:0000313" key="1">
    <source>
        <dbReference type="EMBL" id="UFP93075.1"/>
    </source>
</evidence>
<dbReference type="Proteomes" id="UP001054846">
    <property type="component" value="Chromosome"/>
</dbReference>
<organism evidence="1 2">
    <name type="scientific">Gloeobacter morelensis MG652769</name>
    <dbReference type="NCBI Taxonomy" id="2781736"/>
    <lineage>
        <taxon>Bacteria</taxon>
        <taxon>Bacillati</taxon>
        <taxon>Cyanobacteriota</taxon>
        <taxon>Cyanophyceae</taxon>
        <taxon>Gloeobacterales</taxon>
        <taxon>Gloeobacteraceae</taxon>
        <taxon>Gloeobacter</taxon>
        <taxon>Gloeobacter morelensis</taxon>
    </lineage>
</organism>
<sequence length="111" mass="11876">MATSNPKISAYVPQHIFDRFKLYEKENSLSMSQAVANVLAKYFELPLSPAKTVVSSMLPDEILNRISSLEKKVEALEKIAISASAASNNGLVFANSPSNSKSAAVDPDACG</sequence>
<accession>A0ABY3PHD4</accession>
<reference evidence="1 2" key="1">
    <citation type="journal article" date="2021" name="Genome Biol. Evol.">
        <title>Complete Genome Sequencing of a Novel Gloeobacter Species from a Waterfall Cave in Mexico.</title>
        <authorList>
            <person name="Saw J.H."/>
            <person name="Cardona T."/>
            <person name="Montejano G."/>
        </authorList>
    </citation>
    <scope>NUCLEOTIDE SEQUENCE [LARGE SCALE GENOMIC DNA]</scope>
    <source>
        <strain evidence="1">MG652769</strain>
    </source>
</reference>
<proteinExistence type="predicted"/>
<keyword evidence="2" id="KW-1185">Reference proteome</keyword>
<dbReference type="EMBL" id="CP063845">
    <property type="protein sequence ID" value="UFP93075.1"/>
    <property type="molecule type" value="Genomic_DNA"/>
</dbReference>
<name>A0ABY3PHD4_9CYAN</name>
<protein>
    <submittedName>
        <fullName evidence="1">Uncharacterized protein</fullName>
    </submittedName>
</protein>